<keyword evidence="8" id="KW-1185">Reference proteome</keyword>
<feature type="signal peptide" evidence="6">
    <location>
        <begin position="1"/>
        <end position="21"/>
    </location>
</feature>
<evidence type="ECO:0000256" key="2">
    <source>
        <dbReference type="ARBA" id="ARBA00022723"/>
    </source>
</evidence>
<sequence length="545" mass="59903">MHRTFYILAALAFSIFHSQVAAVPVQAVDVCIYAGTPAGINAAIAARQEGRSVLLVEPSRWVGGILGAGIKPKQDCPIIRAVGGLTQSKVFNFSLSPETLRTDFQQWLKDEQVPVIYGHRLQSLEREGGRIVRLHLEDAPPDETGIPQAAGKHEVSQIIEAKVFIDASYEGDVMAAAGVAYSVGREAHETYGEAPAGVGLPTNWTPLDPYIRPGDPASGLLPLVDADHGRAKGAGDEYTQAYNYRFYVTDDPAKRVPLTPPADYEAAQYEVVGRFVEYLVKTHAQDAKKLQASLSMIFPGWRNQGEYNYQRQSLITMAPLGLSRYYQDGDYTARARVWKQHQDYLRGLHHFMSTDARVPEKFRAYTASLGLDKTKHEETNGWPNQLYVRLTRRMDGPYRLTHADVLNTTQVSDSVGLALYGVDIYPVRRYAAKNPETGELGIATEGNMFIGGAKGTGHPYAIPYRAITPKVEQCSNLLVPVCISASYIAYASARMEPVFCILGESAGVAAAQAIDAGETVQAIDVAKLQKRLLERGQILEWTAEK</sequence>
<keyword evidence="4" id="KW-0408">Iron</keyword>
<dbReference type="RefSeq" id="WP_166647315.1">
    <property type="nucleotide sequence ID" value="NZ_SOCA01000007.1"/>
</dbReference>
<gene>
    <name evidence="7" type="ORF">EI77_03484</name>
</gene>
<keyword evidence="1" id="KW-0004">4Fe-4S</keyword>
<dbReference type="Pfam" id="PF12831">
    <property type="entry name" value="FAD_oxidored"/>
    <property type="match status" value="1"/>
</dbReference>
<evidence type="ECO:0000313" key="8">
    <source>
        <dbReference type="Proteomes" id="UP000295662"/>
    </source>
</evidence>
<dbReference type="PANTHER" id="PTHR43498:SF1">
    <property type="entry name" value="COB--COM HETERODISULFIDE REDUCTASE IRON-SULFUR SUBUNIT A"/>
    <property type="match status" value="1"/>
</dbReference>
<comment type="caution">
    <text evidence="7">The sequence shown here is derived from an EMBL/GenBank/DDBJ whole genome shotgun (WGS) entry which is preliminary data.</text>
</comment>
<protein>
    <submittedName>
        <fullName evidence="7">FAD dependent oxidoreductase</fullName>
    </submittedName>
</protein>
<keyword evidence="3" id="KW-0560">Oxidoreductase</keyword>
<dbReference type="GO" id="GO:0046872">
    <property type="term" value="F:metal ion binding"/>
    <property type="evidence" value="ECO:0007669"/>
    <property type="project" value="UniProtKB-KW"/>
</dbReference>
<keyword evidence="5" id="KW-0411">Iron-sulfur</keyword>
<evidence type="ECO:0000256" key="5">
    <source>
        <dbReference type="ARBA" id="ARBA00023014"/>
    </source>
</evidence>
<feature type="chain" id="PRO_5020639853" evidence="6">
    <location>
        <begin position="22"/>
        <end position="545"/>
    </location>
</feature>
<organism evidence="7 8">
    <name type="scientific">Prosthecobacter fusiformis</name>
    <dbReference type="NCBI Taxonomy" id="48464"/>
    <lineage>
        <taxon>Bacteria</taxon>
        <taxon>Pseudomonadati</taxon>
        <taxon>Verrucomicrobiota</taxon>
        <taxon>Verrucomicrobiia</taxon>
        <taxon>Verrucomicrobiales</taxon>
        <taxon>Verrucomicrobiaceae</taxon>
        <taxon>Prosthecobacter</taxon>
    </lineage>
</organism>
<dbReference type="InterPro" id="IPR039650">
    <property type="entry name" value="HdrA-like"/>
</dbReference>
<evidence type="ECO:0000256" key="6">
    <source>
        <dbReference type="SAM" id="SignalP"/>
    </source>
</evidence>
<keyword evidence="2" id="KW-0479">Metal-binding</keyword>
<dbReference type="InterPro" id="IPR036188">
    <property type="entry name" value="FAD/NAD-bd_sf"/>
</dbReference>
<dbReference type="PANTHER" id="PTHR43498">
    <property type="entry name" value="FERREDOXIN:COB-COM HETERODISULFIDE REDUCTASE SUBUNIT A"/>
    <property type="match status" value="1"/>
</dbReference>
<evidence type="ECO:0000313" key="7">
    <source>
        <dbReference type="EMBL" id="TDU67282.1"/>
    </source>
</evidence>
<keyword evidence="6" id="KW-0732">Signal</keyword>
<accession>A0A4R7RPC6</accession>
<evidence type="ECO:0000256" key="4">
    <source>
        <dbReference type="ARBA" id="ARBA00023004"/>
    </source>
</evidence>
<dbReference type="EMBL" id="SOCA01000007">
    <property type="protein sequence ID" value="TDU67282.1"/>
    <property type="molecule type" value="Genomic_DNA"/>
</dbReference>
<name>A0A4R7RPC6_9BACT</name>
<dbReference type="SUPFAM" id="SSF51905">
    <property type="entry name" value="FAD/NAD(P)-binding domain"/>
    <property type="match status" value="1"/>
</dbReference>
<evidence type="ECO:0000256" key="1">
    <source>
        <dbReference type="ARBA" id="ARBA00022485"/>
    </source>
</evidence>
<proteinExistence type="predicted"/>
<reference evidence="7 8" key="1">
    <citation type="submission" date="2019-03" db="EMBL/GenBank/DDBJ databases">
        <title>Genomic Encyclopedia of Archaeal and Bacterial Type Strains, Phase II (KMG-II): from individual species to whole genera.</title>
        <authorList>
            <person name="Goeker M."/>
        </authorList>
    </citation>
    <scope>NUCLEOTIDE SEQUENCE [LARGE SCALE GENOMIC DNA]</scope>
    <source>
        <strain evidence="7 8">ATCC 25309</strain>
    </source>
</reference>
<dbReference type="AlphaFoldDB" id="A0A4R7RPC6"/>
<dbReference type="Proteomes" id="UP000295662">
    <property type="component" value="Unassembled WGS sequence"/>
</dbReference>
<dbReference type="GO" id="GO:0016491">
    <property type="term" value="F:oxidoreductase activity"/>
    <property type="evidence" value="ECO:0007669"/>
    <property type="project" value="UniProtKB-KW"/>
</dbReference>
<evidence type="ECO:0000256" key="3">
    <source>
        <dbReference type="ARBA" id="ARBA00023002"/>
    </source>
</evidence>
<dbReference type="GO" id="GO:0051539">
    <property type="term" value="F:4 iron, 4 sulfur cluster binding"/>
    <property type="evidence" value="ECO:0007669"/>
    <property type="project" value="UniProtKB-KW"/>
</dbReference>